<feature type="transmembrane region" description="Helical" evidence="1">
    <location>
        <begin position="49"/>
        <end position="70"/>
    </location>
</feature>
<reference evidence="2" key="1">
    <citation type="submission" date="2020-09" db="EMBL/GenBank/DDBJ databases">
        <authorList>
            <person name="Kim M.K."/>
        </authorList>
    </citation>
    <scope>NUCLEOTIDE SEQUENCE</scope>
    <source>
        <strain evidence="2">BT702</strain>
    </source>
</reference>
<name>A0A927AS95_9BACT</name>
<organism evidence="2 3">
    <name type="scientific">Spirosoma profusum</name>
    <dbReference type="NCBI Taxonomy" id="2771354"/>
    <lineage>
        <taxon>Bacteria</taxon>
        <taxon>Pseudomonadati</taxon>
        <taxon>Bacteroidota</taxon>
        <taxon>Cytophagia</taxon>
        <taxon>Cytophagales</taxon>
        <taxon>Cytophagaceae</taxon>
        <taxon>Spirosoma</taxon>
    </lineage>
</organism>
<keyword evidence="3" id="KW-1185">Reference proteome</keyword>
<dbReference type="EMBL" id="JACWZY010000022">
    <property type="protein sequence ID" value="MBD2703496.1"/>
    <property type="molecule type" value="Genomic_DNA"/>
</dbReference>
<protein>
    <recommendedName>
        <fullName evidence="4">Ankyrin repeat domain-containing protein</fullName>
    </recommendedName>
</protein>
<feature type="transmembrane region" description="Helical" evidence="1">
    <location>
        <begin position="76"/>
        <end position="99"/>
    </location>
</feature>
<keyword evidence="1" id="KW-1133">Transmembrane helix</keyword>
<sequence>MNTSSGTLQDSINFLFWLIIYVPLNIFLMVMAALFFSLINKLLQLNFPVWALAVGAALLVFVVMASLLTTSTTNQTFYYIVTLAINLLVAVLMLTVTGITNLIFRNVSAVDFSFGKPQIITLCLYGFVTAFFAAIPLFSQGSDYLNDVQNEKQLAKLKKVIDENDIETFTEIREENYELYKVNLPGEQRPLIEYLVAADKTEMVHVLTNHSREYFTYSLRWPIKSMAMVDMLITDGMNPNKIINELSLINQIELIKKVVNKYHPDFTTSVSFITENLLKHNNIDLLDFLLIHGLAADEAQSQDTIYWLADKNDIESIKLLIKKGFKLNTHDCRLPYLAISSHNLSFLKFLFTYPFDVNATCDEYTNLETSIISNDMAIFDFLLSRNPDINTVHVTKLNGETNALRIAERYNQTEMLEKLKQYAHSVN</sequence>
<dbReference type="Gene3D" id="1.25.40.20">
    <property type="entry name" value="Ankyrin repeat-containing domain"/>
    <property type="match status" value="1"/>
</dbReference>
<dbReference type="InterPro" id="IPR036770">
    <property type="entry name" value="Ankyrin_rpt-contain_sf"/>
</dbReference>
<accession>A0A927AS95</accession>
<evidence type="ECO:0000256" key="1">
    <source>
        <dbReference type="SAM" id="Phobius"/>
    </source>
</evidence>
<dbReference type="SUPFAM" id="SSF48403">
    <property type="entry name" value="Ankyrin repeat"/>
    <property type="match status" value="1"/>
</dbReference>
<evidence type="ECO:0000313" key="3">
    <source>
        <dbReference type="Proteomes" id="UP000598820"/>
    </source>
</evidence>
<evidence type="ECO:0000313" key="2">
    <source>
        <dbReference type="EMBL" id="MBD2703496.1"/>
    </source>
</evidence>
<evidence type="ECO:0008006" key="4">
    <source>
        <dbReference type="Google" id="ProtNLM"/>
    </source>
</evidence>
<dbReference type="RefSeq" id="WP_190889343.1">
    <property type="nucleotide sequence ID" value="NZ_JACWZY010000022.1"/>
</dbReference>
<keyword evidence="1" id="KW-0472">Membrane</keyword>
<dbReference type="Proteomes" id="UP000598820">
    <property type="component" value="Unassembled WGS sequence"/>
</dbReference>
<feature type="transmembrane region" description="Helical" evidence="1">
    <location>
        <begin position="119"/>
        <end position="138"/>
    </location>
</feature>
<keyword evidence="1" id="KW-0812">Transmembrane</keyword>
<gene>
    <name evidence="2" type="ORF">IC229_22820</name>
</gene>
<proteinExistence type="predicted"/>
<feature type="transmembrane region" description="Helical" evidence="1">
    <location>
        <begin position="14"/>
        <end position="37"/>
    </location>
</feature>
<dbReference type="AlphaFoldDB" id="A0A927AS95"/>
<comment type="caution">
    <text evidence="2">The sequence shown here is derived from an EMBL/GenBank/DDBJ whole genome shotgun (WGS) entry which is preliminary data.</text>
</comment>